<dbReference type="SUPFAM" id="SSF81593">
    <property type="entry name" value="Nucleotidyltransferase substrate binding subunit/domain"/>
    <property type="match status" value="1"/>
</dbReference>
<organism evidence="1 2">
    <name type="scientific">Salinarimonas ramus</name>
    <dbReference type="NCBI Taxonomy" id="690164"/>
    <lineage>
        <taxon>Bacteria</taxon>
        <taxon>Pseudomonadati</taxon>
        <taxon>Pseudomonadota</taxon>
        <taxon>Alphaproteobacteria</taxon>
        <taxon>Hyphomicrobiales</taxon>
        <taxon>Salinarimonadaceae</taxon>
        <taxon>Salinarimonas</taxon>
    </lineage>
</organism>
<keyword evidence="2" id="KW-1185">Reference proteome</keyword>
<dbReference type="AlphaFoldDB" id="A0A917Q484"/>
<comment type="caution">
    <text evidence="1">The sequence shown here is derived from an EMBL/GenBank/DDBJ whole genome shotgun (WGS) entry which is preliminary data.</text>
</comment>
<dbReference type="InterPro" id="IPR010235">
    <property type="entry name" value="HepT"/>
</dbReference>
<accession>A0A917Q484</accession>
<reference evidence="1 2" key="1">
    <citation type="journal article" date="2014" name="Int. J. Syst. Evol. Microbiol.">
        <title>Complete genome sequence of Corynebacterium casei LMG S-19264T (=DSM 44701T), isolated from a smear-ripened cheese.</title>
        <authorList>
            <consortium name="US DOE Joint Genome Institute (JGI-PGF)"/>
            <person name="Walter F."/>
            <person name="Albersmeier A."/>
            <person name="Kalinowski J."/>
            <person name="Ruckert C."/>
        </authorList>
    </citation>
    <scope>NUCLEOTIDE SEQUENCE [LARGE SCALE GENOMIC DNA]</scope>
    <source>
        <strain evidence="1 2">CGMCC 1.9161</strain>
    </source>
</reference>
<protein>
    <submittedName>
        <fullName evidence="1">Nucleotidyltransferase</fullName>
    </submittedName>
</protein>
<dbReference type="NCBIfam" id="TIGR01987">
    <property type="entry name" value="HI0074"/>
    <property type="match status" value="1"/>
</dbReference>
<gene>
    <name evidence="1" type="ORF">GCM10011322_05390</name>
</gene>
<evidence type="ECO:0000313" key="1">
    <source>
        <dbReference type="EMBL" id="GGK21648.1"/>
    </source>
</evidence>
<name>A0A917Q484_9HYPH</name>
<dbReference type="Pfam" id="PF08780">
    <property type="entry name" value="NTase_sub_bind"/>
    <property type="match status" value="1"/>
</dbReference>
<dbReference type="Gene3D" id="1.20.120.330">
    <property type="entry name" value="Nucleotidyltransferases domain 2"/>
    <property type="match status" value="1"/>
</dbReference>
<proteinExistence type="predicted"/>
<evidence type="ECO:0000313" key="2">
    <source>
        <dbReference type="Proteomes" id="UP000600449"/>
    </source>
</evidence>
<sequence length="144" mass="16422">MGAGAGLMSDTKPDITLLSRALERLIEGWARYEADTSDIQIRDGLVQRFEFTYEIAHKSLKRYLEYASPNPETVDAMTFSELIRTASEQGLLLGEWPEWRTFREMRGKTSHAYSERVALEVVAGIPRFIDEARVLRDRLAGRLA</sequence>
<dbReference type="EMBL" id="BMMF01000002">
    <property type="protein sequence ID" value="GGK21648.1"/>
    <property type="molecule type" value="Genomic_DNA"/>
</dbReference>
<dbReference type="Proteomes" id="UP000600449">
    <property type="component" value="Unassembled WGS sequence"/>
</dbReference>